<comment type="caution">
    <text evidence="1">The sequence shown here is derived from an EMBL/GenBank/DDBJ whole genome shotgun (WGS) entry which is preliminary data.</text>
</comment>
<sequence>MIEENLNTKLQNIRSVTGKINKNEDRLILEEGFLWDLITRFNKAPYEISTYLPFTKKKVYPFNAERILSVLHELAGDHSENNLIRLFSLFESLINRALKIKYGEKTSEIRGIKEIKKFIKNDMKISLSGKEENELDLIYKTRNRYVHGGGMANGDWITFYKKTGGMKSIKEGDRIKEILEDREKEIYFFSRLQDWNRLIVKISNEIENKIKTL</sequence>
<accession>A0A2H0R0A4</accession>
<protein>
    <recommendedName>
        <fullName evidence="3">Apea-like HEPN domain-containing protein</fullName>
    </recommendedName>
</protein>
<reference evidence="1 2" key="1">
    <citation type="submission" date="2017-09" db="EMBL/GenBank/DDBJ databases">
        <title>Depth-based differentiation of microbial function through sediment-hosted aquifers and enrichment of novel symbionts in the deep terrestrial subsurface.</title>
        <authorList>
            <person name="Probst A.J."/>
            <person name="Ladd B."/>
            <person name="Jarett J.K."/>
            <person name="Geller-Mcgrath D.E."/>
            <person name="Sieber C.M."/>
            <person name="Emerson J.B."/>
            <person name="Anantharaman K."/>
            <person name="Thomas B.C."/>
            <person name="Malmstrom R."/>
            <person name="Stieglmeier M."/>
            <person name="Klingl A."/>
            <person name="Woyke T."/>
            <person name="Ryan C.M."/>
            <person name="Banfield J.F."/>
        </authorList>
    </citation>
    <scope>NUCLEOTIDE SEQUENCE [LARGE SCALE GENOMIC DNA]</scope>
    <source>
        <strain evidence="1">CG10_big_fil_rev_8_21_14_0_10_34_34</strain>
    </source>
</reference>
<evidence type="ECO:0000313" key="1">
    <source>
        <dbReference type="EMBL" id="PIR39930.1"/>
    </source>
</evidence>
<gene>
    <name evidence="1" type="ORF">COV33_02545</name>
</gene>
<dbReference type="AlphaFoldDB" id="A0A2H0R0A4"/>
<evidence type="ECO:0008006" key="3">
    <source>
        <dbReference type="Google" id="ProtNLM"/>
    </source>
</evidence>
<proteinExistence type="predicted"/>
<dbReference type="EMBL" id="PCXM01000045">
    <property type="protein sequence ID" value="PIR39930.1"/>
    <property type="molecule type" value="Genomic_DNA"/>
</dbReference>
<dbReference type="Proteomes" id="UP000230828">
    <property type="component" value="Unassembled WGS sequence"/>
</dbReference>
<organism evidence="1 2">
    <name type="scientific">Candidatus Zambryskibacteria bacterium CG10_big_fil_rev_8_21_14_0_10_34_34</name>
    <dbReference type="NCBI Taxonomy" id="1975114"/>
    <lineage>
        <taxon>Bacteria</taxon>
        <taxon>Candidatus Zambryskiibacteriota</taxon>
    </lineage>
</organism>
<evidence type="ECO:0000313" key="2">
    <source>
        <dbReference type="Proteomes" id="UP000230828"/>
    </source>
</evidence>
<name>A0A2H0R0A4_9BACT</name>